<dbReference type="EMBL" id="JANJQO010000789">
    <property type="protein sequence ID" value="KAJ2974768.1"/>
    <property type="molecule type" value="Genomic_DNA"/>
</dbReference>
<gene>
    <name evidence="1" type="ORF">NQ176_g5882</name>
</gene>
<comment type="caution">
    <text evidence="1">The sequence shown here is derived from an EMBL/GenBank/DDBJ whole genome shotgun (WGS) entry which is preliminary data.</text>
</comment>
<organism evidence="1 2">
    <name type="scientific">Zarea fungicola</name>
    <dbReference type="NCBI Taxonomy" id="93591"/>
    <lineage>
        <taxon>Eukaryota</taxon>
        <taxon>Fungi</taxon>
        <taxon>Dikarya</taxon>
        <taxon>Ascomycota</taxon>
        <taxon>Pezizomycotina</taxon>
        <taxon>Sordariomycetes</taxon>
        <taxon>Hypocreomycetidae</taxon>
        <taxon>Hypocreales</taxon>
        <taxon>Cordycipitaceae</taxon>
        <taxon>Zarea</taxon>
    </lineage>
</organism>
<evidence type="ECO:0000313" key="1">
    <source>
        <dbReference type="EMBL" id="KAJ2974768.1"/>
    </source>
</evidence>
<sequence length="382" mass="41968">MSSYPPPPSTNVDWNAFGIEFLEVNGHVESTYSKATGCWSPLRFVPDNYMRVHGMAPGLNYGQQVLEGLKAYRGRDNGAISVFRPDAHARRMQHSAKVVSIPPVPEDMFIQACKSAVAYNAAFIPPYESGGCAYVRPLLYGSSPHLMMWAPDDYTFCVFVVPVGGIPSKAPIKTVIVDEFDRAAPNGTGHAKLGGNYAPVWQWNATAKSQGYGMILHMDSAKHEEIDEFSTAGFIGVFSSGNNDTKLVVPDSKCIIESVTSNTILDIAKSFGWKTERRRIKYSELPEFDEVMAAGTYFSLVPIRSITRPVGRGNLPDSSKVSTAEGAETISYAADADDVGGPVFQKLLERIRGIQRLDLDDEFGWRFSATEEDLSKCPEARQ</sequence>
<protein>
    <submittedName>
        <fullName evidence="1">Uncharacterized protein</fullName>
    </submittedName>
</protein>
<reference evidence="1" key="1">
    <citation type="submission" date="2022-08" db="EMBL/GenBank/DDBJ databases">
        <title>Genome Sequence of Lecanicillium fungicola.</title>
        <authorList>
            <person name="Buettner E."/>
        </authorList>
    </citation>
    <scope>NUCLEOTIDE SEQUENCE</scope>
    <source>
        <strain evidence="1">Babe33</strain>
    </source>
</reference>
<proteinExistence type="predicted"/>
<dbReference type="Proteomes" id="UP001143910">
    <property type="component" value="Unassembled WGS sequence"/>
</dbReference>
<keyword evidence="2" id="KW-1185">Reference proteome</keyword>
<evidence type="ECO:0000313" key="2">
    <source>
        <dbReference type="Proteomes" id="UP001143910"/>
    </source>
</evidence>
<accession>A0ACC1N7K0</accession>
<name>A0ACC1N7K0_9HYPO</name>